<dbReference type="PROSITE" id="PS00028">
    <property type="entry name" value="ZINC_FINGER_C2H2_1"/>
    <property type="match status" value="1"/>
</dbReference>
<name>A0A1E4TFZ7_9ASCO</name>
<dbReference type="SUPFAM" id="SSF144232">
    <property type="entry name" value="HIT/MYND zinc finger-like"/>
    <property type="match status" value="1"/>
</dbReference>
<dbReference type="GO" id="GO:0008270">
    <property type="term" value="F:zinc ion binding"/>
    <property type="evidence" value="ECO:0007669"/>
    <property type="project" value="UniProtKB-UniRule"/>
</dbReference>
<dbReference type="AlphaFoldDB" id="A0A1E4TFZ7"/>
<keyword evidence="1" id="KW-0863">Zinc-finger</keyword>
<reference evidence="4" key="1">
    <citation type="submission" date="2016-02" db="EMBL/GenBank/DDBJ databases">
        <title>Comparative genomics of biotechnologically important yeasts.</title>
        <authorList>
            <consortium name="DOE Joint Genome Institute"/>
            <person name="Riley R."/>
            <person name="Haridas S."/>
            <person name="Wolfe K.H."/>
            <person name="Lopes M.R."/>
            <person name="Hittinger C.T."/>
            <person name="Goker M."/>
            <person name="Salamov A."/>
            <person name="Wisecaver J."/>
            <person name="Long T.M."/>
            <person name="Aerts A.L."/>
            <person name="Barry K."/>
            <person name="Choi C."/>
            <person name="Clum A."/>
            <person name="Coughlan A.Y."/>
            <person name="Deshpande S."/>
            <person name="Douglass A.P."/>
            <person name="Hanson S.J."/>
            <person name="Klenk H.-P."/>
            <person name="Labutti K."/>
            <person name="Lapidus A."/>
            <person name="Lindquist E."/>
            <person name="Lipzen A."/>
            <person name="Meier-Kolthoff J.P."/>
            <person name="Ohm R.A."/>
            <person name="Otillar R.P."/>
            <person name="Pangilinan J."/>
            <person name="Peng Y."/>
            <person name="Rokas A."/>
            <person name="Rosa C.A."/>
            <person name="Scheuner C."/>
            <person name="Sibirny A.A."/>
            <person name="Slot J.C."/>
            <person name="Stielow J.B."/>
            <person name="Sun H."/>
            <person name="Kurtzman C.P."/>
            <person name="Blackwell M."/>
            <person name="Jeffries T.W."/>
            <person name="Grigoriev I.V."/>
        </authorList>
    </citation>
    <scope>NUCLEOTIDE SEQUENCE [LARGE SCALE GENOMIC DNA]</scope>
    <source>
        <strain evidence="4">NRRL Y-17796</strain>
    </source>
</reference>
<sequence>MSIKCEICNNEISKYKCPKCFVRYCSVKCFKDHEMNHKSEPETPINRSPEICNEPINTTKDKYEYLLADESVRLRLKSKSLQYHLGMILKILNDDKLTKEKSYEQRKELAVNHFQRLRIGGDIANEEVEEFSQLLLSLMNQ</sequence>
<protein>
    <recommendedName>
        <fullName evidence="2">HIT-type domain-containing protein</fullName>
    </recommendedName>
</protein>
<accession>A0A1E4TFZ7</accession>
<dbReference type="InterPro" id="IPR040722">
    <property type="entry name" value="Hit1_C"/>
</dbReference>
<dbReference type="InterPro" id="IPR007529">
    <property type="entry name" value="Znf_HIT"/>
</dbReference>
<dbReference type="Gene3D" id="3.30.60.190">
    <property type="match status" value="1"/>
</dbReference>
<dbReference type="Pfam" id="PF04438">
    <property type="entry name" value="zf-HIT"/>
    <property type="match status" value="1"/>
</dbReference>
<organism evidence="3 4">
    <name type="scientific">Tortispora caseinolytica NRRL Y-17796</name>
    <dbReference type="NCBI Taxonomy" id="767744"/>
    <lineage>
        <taxon>Eukaryota</taxon>
        <taxon>Fungi</taxon>
        <taxon>Dikarya</taxon>
        <taxon>Ascomycota</taxon>
        <taxon>Saccharomycotina</taxon>
        <taxon>Trigonopsidomycetes</taxon>
        <taxon>Trigonopsidales</taxon>
        <taxon>Trigonopsidaceae</taxon>
        <taxon>Tortispora</taxon>
    </lineage>
</organism>
<evidence type="ECO:0000313" key="4">
    <source>
        <dbReference type="Proteomes" id="UP000095023"/>
    </source>
</evidence>
<dbReference type="EMBL" id="KV453842">
    <property type="protein sequence ID" value="ODV90666.1"/>
    <property type="molecule type" value="Genomic_DNA"/>
</dbReference>
<dbReference type="InterPro" id="IPR013087">
    <property type="entry name" value="Znf_C2H2_type"/>
</dbReference>
<gene>
    <name evidence="3" type="ORF">CANCADRAFT_24016</name>
</gene>
<keyword evidence="4" id="KW-1185">Reference proteome</keyword>
<dbReference type="CDD" id="cd23024">
    <property type="entry name" value="zf-HIT_ZNHIT2-3"/>
    <property type="match status" value="1"/>
</dbReference>
<evidence type="ECO:0000256" key="1">
    <source>
        <dbReference type="PROSITE-ProRule" id="PRU00453"/>
    </source>
</evidence>
<keyword evidence="1" id="KW-0862">Zinc</keyword>
<dbReference type="PROSITE" id="PS51083">
    <property type="entry name" value="ZF_HIT"/>
    <property type="match status" value="1"/>
</dbReference>
<evidence type="ECO:0000313" key="3">
    <source>
        <dbReference type="EMBL" id="ODV90666.1"/>
    </source>
</evidence>
<dbReference type="Pfam" id="PF18268">
    <property type="entry name" value="Hit1_C"/>
    <property type="match status" value="1"/>
</dbReference>
<dbReference type="OrthoDB" id="18412at2759"/>
<evidence type="ECO:0000259" key="2">
    <source>
        <dbReference type="PROSITE" id="PS51083"/>
    </source>
</evidence>
<proteinExistence type="predicted"/>
<keyword evidence="1" id="KW-0479">Metal-binding</keyword>
<dbReference type="Proteomes" id="UP000095023">
    <property type="component" value="Unassembled WGS sequence"/>
</dbReference>
<dbReference type="Gene3D" id="1.20.1440.260">
    <property type="match status" value="1"/>
</dbReference>
<feature type="domain" description="HIT-type" evidence="2">
    <location>
        <begin position="5"/>
        <end position="52"/>
    </location>
</feature>